<dbReference type="Proteomes" id="UP001516662">
    <property type="component" value="Unassembled WGS sequence"/>
</dbReference>
<dbReference type="InterPro" id="IPR058867">
    <property type="entry name" value="YtzJ"/>
</dbReference>
<name>A0ABR9QID1_9BACI</name>
<proteinExistence type="predicted"/>
<dbReference type="RefSeq" id="WP_193535772.1">
    <property type="nucleotide sequence ID" value="NZ_JADCLJ010000019.1"/>
</dbReference>
<keyword evidence="2" id="KW-1185">Reference proteome</keyword>
<protein>
    <submittedName>
        <fullName evidence="1">Uncharacterized protein</fullName>
    </submittedName>
</protein>
<gene>
    <name evidence="1" type="ORF">IMZ08_09340</name>
</gene>
<accession>A0ABR9QID1</accession>
<comment type="caution">
    <text evidence="1">The sequence shown here is derived from an EMBL/GenBank/DDBJ whole genome shotgun (WGS) entry which is preliminary data.</text>
</comment>
<evidence type="ECO:0000313" key="2">
    <source>
        <dbReference type="Proteomes" id="UP001516662"/>
    </source>
</evidence>
<organism evidence="1 2">
    <name type="scientific">Litchfieldia luteola</name>
    <dbReference type="NCBI Taxonomy" id="682179"/>
    <lineage>
        <taxon>Bacteria</taxon>
        <taxon>Bacillati</taxon>
        <taxon>Bacillota</taxon>
        <taxon>Bacilli</taxon>
        <taxon>Bacillales</taxon>
        <taxon>Bacillaceae</taxon>
        <taxon>Litchfieldia</taxon>
    </lineage>
</organism>
<reference evidence="1 2" key="1">
    <citation type="submission" date="2020-10" db="EMBL/GenBank/DDBJ databases">
        <title>Bacillus sp. HD4P25, an endophyte from a halophyte.</title>
        <authorList>
            <person name="Sun J.-Q."/>
        </authorList>
    </citation>
    <scope>NUCLEOTIDE SEQUENCE [LARGE SCALE GENOMIC DNA]</scope>
    <source>
        <strain evidence="1 2">YIM 93174</strain>
    </source>
</reference>
<dbReference type="EMBL" id="JADCLJ010000019">
    <property type="protein sequence ID" value="MBE4908258.1"/>
    <property type="molecule type" value="Genomic_DNA"/>
</dbReference>
<dbReference type="Pfam" id="PF26326">
    <property type="entry name" value="YtzJ"/>
    <property type="match status" value="1"/>
</dbReference>
<evidence type="ECO:0000313" key="1">
    <source>
        <dbReference type="EMBL" id="MBE4908258.1"/>
    </source>
</evidence>
<sequence>MKILNRRKIVQEKLDLIKAGYSAYAESFEIATLLKKEIQALNLQVHEDITNVGSWFIPEKVK</sequence>